<evidence type="ECO:0000313" key="3">
    <source>
        <dbReference type="Proteomes" id="UP000217790"/>
    </source>
</evidence>
<dbReference type="AlphaFoldDB" id="A0A2H3D5B8"/>
<keyword evidence="3" id="KW-1185">Reference proteome</keyword>
<accession>A0A2H3D5B8</accession>
<proteinExistence type="predicted"/>
<reference evidence="3" key="1">
    <citation type="journal article" date="2017" name="Nat. Ecol. Evol.">
        <title>Genome expansion and lineage-specific genetic innovations in the forest pathogenic fungi Armillaria.</title>
        <authorList>
            <person name="Sipos G."/>
            <person name="Prasanna A.N."/>
            <person name="Walter M.C."/>
            <person name="O'Connor E."/>
            <person name="Balint B."/>
            <person name="Krizsan K."/>
            <person name="Kiss B."/>
            <person name="Hess J."/>
            <person name="Varga T."/>
            <person name="Slot J."/>
            <person name="Riley R."/>
            <person name="Boka B."/>
            <person name="Rigling D."/>
            <person name="Barry K."/>
            <person name="Lee J."/>
            <person name="Mihaltcheva S."/>
            <person name="LaButti K."/>
            <person name="Lipzen A."/>
            <person name="Waldron R."/>
            <person name="Moloney N.M."/>
            <person name="Sperisen C."/>
            <person name="Kredics L."/>
            <person name="Vagvoelgyi C."/>
            <person name="Patrignani A."/>
            <person name="Fitzpatrick D."/>
            <person name="Nagy I."/>
            <person name="Doyle S."/>
            <person name="Anderson J.B."/>
            <person name="Grigoriev I.V."/>
            <person name="Gueldener U."/>
            <person name="Muensterkoetter M."/>
            <person name="Nagy L.G."/>
        </authorList>
    </citation>
    <scope>NUCLEOTIDE SEQUENCE [LARGE SCALE GENOMIC DNA]</scope>
    <source>
        <strain evidence="3">Ar21-2</strain>
    </source>
</reference>
<dbReference type="Proteomes" id="UP000217790">
    <property type="component" value="Unassembled WGS sequence"/>
</dbReference>
<name>A0A2H3D5B8_ARMGA</name>
<protein>
    <submittedName>
        <fullName evidence="2">Uncharacterized protein</fullName>
    </submittedName>
</protein>
<evidence type="ECO:0000256" key="1">
    <source>
        <dbReference type="SAM" id="MobiDB-lite"/>
    </source>
</evidence>
<organism evidence="2 3">
    <name type="scientific">Armillaria gallica</name>
    <name type="common">Bulbous honey fungus</name>
    <name type="synonym">Armillaria bulbosa</name>
    <dbReference type="NCBI Taxonomy" id="47427"/>
    <lineage>
        <taxon>Eukaryota</taxon>
        <taxon>Fungi</taxon>
        <taxon>Dikarya</taxon>
        <taxon>Basidiomycota</taxon>
        <taxon>Agaricomycotina</taxon>
        <taxon>Agaricomycetes</taxon>
        <taxon>Agaricomycetidae</taxon>
        <taxon>Agaricales</taxon>
        <taxon>Marasmiineae</taxon>
        <taxon>Physalacriaceae</taxon>
        <taxon>Armillaria</taxon>
    </lineage>
</organism>
<dbReference type="InParanoid" id="A0A2H3D5B8"/>
<sequence>MPSQVVVNLQPSTNEFPGGGEIHEHHGPDSTFVERIFYPTDPARMAERWGPDIAPQLLCGSKDPANYAEALAEVGQYITTWVALFKLFPFMSTLNIRVWDSWVSALGRCLFGLDFVDMDGQPQHVGDAVRVMVGKRGTPGGFEVEGNPVLPIEAAVGEDDEEYFEVFAWRGEEKLKDICVCALALGEGLTGRKVRRQYEYDFRTLQKEEETSHDLPGSMGPLCDDRTLRKLNELPTPSGLSRLFSLNLTRNSHDSGMSKWYAHASDEKKSMDTLKCIELDPKQDHMMKKAASSKVLQKRKSARSTDILA</sequence>
<feature type="region of interest" description="Disordered" evidence="1">
    <location>
        <begin position="285"/>
        <end position="309"/>
    </location>
</feature>
<gene>
    <name evidence="2" type="ORF">ARMGADRAFT_1035964</name>
</gene>
<dbReference type="EMBL" id="KZ293687">
    <property type="protein sequence ID" value="PBK85988.1"/>
    <property type="molecule type" value="Genomic_DNA"/>
</dbReference>
<evidence type="ECO:0000313" key="2">
    <source>
        <dbReference type="EMBL" id="PBK85988.1"/>
    </source>
</evidence>
<dbReference type="OrthoDB" id="10374912at2759"/>